<reference evidence="2" key="2">
    <citation type="submission" date="2025-08" db="UniProtKB">
        <authorList>
            <consortium name="RefSeq"/>
        </authorList>
    </citation>
    <scope>IDENTIFICATION</scope>
    <source>
        <tissue evidence="2">Leaf</tissue>
    </source>
</reference>
<dbReference type="Proteomes" id="UP000790787">
    <property type="component" value="Chromosome 3"/>
</dbReference>
<protein>
    <submittedName>
        <fullName evidence="2">Uncharacterized protein LOC142175812</fullName>
    </submittedName>
</protein>
<reference evidence="1" key="1">
    <citation type="journal article" date="2014" name="Nat. Commun.">
        <title>The tobacco genome sequence and its comparison with those of tomato and potato.</title>
        <authorList>
            <person name="Sierro N."/>
            <person name="Battey J.N."/>
            <person name="Ouadi S."/>
            <person name="Bakaher N."/>
            <person name="Bovet L."/>
            <person name="Willig A."/>
            <person name="Goepfert S."/>
            <person name="Peitsch M.C."/>
            <person name="Ivanov N.V."/>
        </authorList>
    </citation>
    <scope>NUCLEOTIDE SEQUENCE [LARGE SCALE GENOMIC DNA]</scope>
</reference>
<keyword evidence="1" id="KW-1185">Reference proteome</keyword>
<proteinExistence type="predicted"/>
<evidence type="ECO:0000313" key="1">
    <source>
        <dbReference type="Proteomes" id="UP000790787"/>
    </source>
</evidence>
<sequence>MASIITLSSRASLREWIADFGAIYHITCNKEVLNNTKGLEANEGSGVQLPTESRAEITHTGDGVILGDQCIRDVLYVLDFKFNLLSIAKLTEDLRCFVGFYPDFCLLQELYNGKVLGIGKKPKGLYMLKERGATTAIESVSKEHTESALWYFRLDHASLKAMQHISSLQGRINIRLPFSVSNSKSTTNFELVHLDIWGPYKNQFDVCVKIVRSDNGTEFFNTQCNKLLSSLGDPFLQQPTQLIIFDPCDNAGTNPHDQLTSLTPPTDASLLEDNVEIDIEDGPLHDHHIPDVIESTDEASKQPEPVITETNEQHTPTVMPQDDVPQCTTNRPQRKTESPIWMKDYVNPTKGSIGHKYPTSDYVGYSHLSTSYQFYLQDFSAFTEPRSFKKAVTDKKWIEAMKQEVRALEDNQTWKVVSLQPGKKIVGSKWVYKIKYKANGEVDIFKAMLVAKGYTQ</sequence>
<accession>A0AC58TNV1</accession>
<gene>
    <name evidence="2" type="primary">LOC142175812</name>
</gene>
<dbReference type="RefSeq" id="XP_075098913.1">
    <property type="nucleotide sequence ID" value="XM_075242812.1"/>
</dbReference>
<organism evidence="1 2">
    <name type="scientific">Nicotiana tabacum</name>
    <name type="common">Common tobacco</name>
    <dbReference type="NCBI Taxonomy" id="4097"/>
    <lineage>
        <taxon>Eukaryota</taxon>
        <taxon>Viridiplantae</taxon>
        <taxon>Streptophyta</taxon>
        <taxon>Embryophyta</taxon>
        <taxon>Tracheophyta</taxon>
        <taxon>Spermatophyta</taxon>
        <taxon>Magnoliopsida</taxon>
        <taxon>eudicotyledons</taxon>
        <taxon>Gunneridae</taxon>
        <taxon>Pentapetalae</taxon>
        <taxon>asterids</taxon>
        <taxon>lamiids</taxon>
        <taxon>Solanales</taxon>
        <taxon>Solanaceae</taxon>
        <taxon>Nicotianoideae</taxon>
        <taxon>Nicotianeae</taxon>
        <taxon>Nicotiana</taxon>
    </lineage>
</organism>
<name>A0AC58TNV1_TOBAC</name>
<evidence type="ECO:0000313" key="2">
    <source>
        <dbReference type="RefSeq" id="XP_075098913.1"/>
    </source>
</evidence>